<dbReference type="EMBL" id="LT855380">
    <property type="protein sequence ID" value="SMS12075.1"/>
    <property type="molecule type" value="Genomic_DNA"/>
</dbReference>
<protein>
    <submittedName>
        <fullName evidence="1">Uncharacterized protein</fullName>
    </submittedName>
</protein>
<accession>A0A1Y6JQ52</accession>
<sequence length="206" mass="23786">MAAWLPRQSNPQGAGRRWNCALRCGKPIARWSGHQAGRLSVMGCNLDLTEFSAFQRGMRTCPRRQYFKRCILGVCPDVFVDKSTPTFGMHSQRGMRTCPRRRYFKRCILGVCHDVFVDKSTPTFGMHSQRGMRTCPRRRYFKRCILGVCPDVFVDKSTPTFGMRSQRGMRTCPRRRRLQRCISRLPVTGKLPRLIPSSPRRVVCLP</sequence>
<dbReference type="Proteomes" id="UP000196842">
    <property type="component" value="Chromosome I"/>
</dbReference>
<dbReference type="KEGG" id="pvd:CFBP1590__4489"/>
<organism evidence="1 2">
    <name type="scientific">Pseudomonas viridiflava</name>
    <name type="common">Phytomonas viridiflava</name>
    <dbReference type="NCBI Taxonomy" id="33069"/>
    <lineage>
        <taxon>Bacteria</taxon>
        <taxon>Pseudomonadati</taxon>
        <taxon>Pseudomonadota</taxon>
        <taxon>Gammaproteobacteria</taxon>
        <taxon>Pseudomonadales</taxon>
        <taxon>Pseudomonadaceae</taxon>
        <taxon>Pseudomonas</taxon>
    </lineage>
</organism>
<reference evidence="1 2" key="1">
    <citation type="submission" date="2017-05" db="EMBL/GenBank/DDBJ databases">
        <authorList>
            <person name="Song R."/>
            <person name="Chenine A.L."/>
            <person name="Ruprecht R.M."/>
        </authorList>
    </citation>
    <scope>NUCLEOTIDE SEQUENCE [LARGE SCALE GENOMIC DNA]</scope>
    <source>
        <strain evidence="1 2">CFBP 1590</strain>
    </source>
</reference>
<dbReference type="AlphaFoldDB" id="A0A1Y6JQ52"/>
<evidence type="ECO:0000313" key="1">
    <source>
        <dbReference type="EMBL" id="SMS12075.1"/>
    </source>
</evidence>
<proteinExistence type="predicted"/>
<gene>
    <name evidence="1" type="ORF">CFBP1590__4489</name>
</gene>
<evidence type="ECO:0000313" key="2">
    <source>
        <dbReference type="Proteomes" id="UP000196842"/>
    </source>
</evidence>
<name>A0A1Y6JQ52_PSEVI</name>